<dbReference type="EMBL" id="CACQ02009512">
    <property type="protein sequence ID" value="CCF47243.1"/>
    <property type="molecule type" value="Genomic_DNA"/>
</dbReference>
<dbReference type="AlphaFoldDB" id="H1W430"/>
<sequence length="173" mass="18794">MVAWRQSLLPYSALQAAIQKMHRPGNVTSYKRTPTPIRFATRHLCALRRGRENRNAGTVSSARFTLESLGPVRSKEARDALIGVEWSRSAGTQRFHIEEPGFGNQSSAVVGMGGSGMCLSAPAYPFELHSHGQIASRRGVVGPPLTSVDAISAELNCVTEIGLRMRWLVGHAV</sequence>
<dbReference type="Proteomes" id="UP000007174">
    <property type="component" value="Unassembled WGS sequence"/>
</dbReference>
<proteinExistence type="predicted"/>
<protein>
    <submittedName>
        <fullName evidence="1">Uncharacterized protein</fullName>
    </submittedName>
</protein>
<name>H1W430_COLHI</name>
<dbReference type="HOGENOM" id="CLU_1547460_0_0_1"/>
<organism evidence="1 2">
    <name type="scientific">Colletotrichum higginsianum (strain IMI 349063)</name>
    <name type="common">Crucifer anthracnose fungus</name>
    <dbReference type="NCBI Taxonomy" id="759273"/>
    <lineage>
        <taxon>Eukaryota</taxon>
        <taxon>Fungi</taxon>
        <taxon>Dikarya</taxon>
        <taxon>Ascomycota</taxon>
        <taxon>Pezizomycotina</taxon>
        <taxon>Sordariomycetes</taxon>
        <taxon>Hypocreomycetidae</taxon>
        <taxon>Glomerellales</taxon>
        <taxon>Glomerellaceae</taxon>
        <taxon>Colletotrichum</taxon>
        <taxon>Colletotrichum destructivum species complex</taxon>
    </lineage>
</organism>
<gene>
    <name evidence="1" type="ORF">CH063_04095</name>
</gene>
<accession>H1W430</accession>
<evidence type="ECO:0000313" key="2">
    <source>
        <dbReference type="Proteomes" id="UP000007174"/>
    </source>
</evidence>
<evidence type="ECO:0000313" key="1">
    <source>
        <dbReference type="EMBL" id="CCF47243.1"/>
    </source>
</evidence>
<reference evidence="2" key="1">
    <citation type="journal article" date="2012" name="Nat. Genet.">
        <title>Lifestyle transitions in plant pathogenic Colletotrichum fungi deciphered by genome and transcriptome analyses.</title>
        <authorList>
            <person name="O'Connell R.J."/>
            <person name="Thon M.R."/>
            <person name="Hacquard S."/>
            <person name="Amyotte S.G."/>
            <person name="Kleemann J."/>
            <person name="Torres M.F."/>
            <person name="Damm U."/>
            <person name="Buiate E.A."/>
            <person name="Epstein L."/>
            <person name="Alkan N."/>
            <person name="Altmueller J."/>
            <person name="Alvarado-Balderrama L."/>
            <person name="Bauser C.A."/>
            <person name="Becker C."/>
            <person name="Birren B.W."/>
            <person name="Chen Z."/>
            <person name="Choi J."/>
            <person name="Crouch J.A."/>
            <person name="Duvick J.P."/>
            <person name="Farman M.A."/>
            <person name="Gan P."/>
            <person name="Heiman D."/>
            <person name="Henrissat B."/>
            <person name="Howard R.J."/>
            <person name="Kabbage M."/>
            <person name="Koch C."/>
            <person name="Kracher B."/>
            <person name="Kubo Y."/>
            <person name="Law A.D."/>
            <person name="Lebrun M.-H."/>
            <person name="Lee Y.-H."/>
            <person name="Miyara I."/>
            <person name="Moore N."/>
            <person name="Neumann U."/>
            <person name="Nordstroem K."/>
            <person name="Panaccione D.G."/>
            <person name="Panstruga R."/>
            <person name="Place M."/>
            <person name="Proctor R.H."/>
            <person name="Prusky D."/>
            <person name="Rech G."/>
            <person name="Reinhardt R."/>
            <person name="Rollins J.A."/>
            <person name="Rounsley S."/>
            <person name="Schardl C.L."/>
            <person name="Schwartz D.C."/>
            <person name="Shenoy N."/>
            <person name="Shirasu K."/>
            <person name="Sikhakolli U.R."/>
            <person name="Stueber K."/>
            <person name="Sukno S.A."/>
            <person name="Sweigard J.A."/>
            <person name="Takano Y."/>
            <person name="Takahara H."/>
            <person name="Trail F."/>
            <person name="van der Does H.C."/>
            <person name="Voll L.M."/>
            <person name="Will I."/>
            <person name="Young S."/>
            <person name="Zeng Q."/>
            <person name="Zhang J."/>
            <person name="Zhou S."/>
            <person name="Dickman M.B."/>
            <person name="Schulze-Lefert P."/>
            <person name="Ver Loren van Themaat E."/>
            <person name="Ma L.-J."/>
            <person name="Vaillancourt L.J."/>
        </authorList>
    </citation>
    <scope>NUCLEOTIDE SEQUENCE [LARGE SCALE GENOMIC DNA]</scope>
    <source>
        <strain evidence="2">IMI 349063</strain>
    </source>
</reference>